<protein>
    <submittedName>
        <fullName evidence="1">Transcriptional repressor</fullName>
    </submittedName>
</protein>
<reference evidence="1" key="1">
    <citation type="submission" date="2024-07" db="EMBL/GenBank/DDBJ databases">
        <authorList>
            <person name="Bringhurst R.M."/>
            <person name="Homer T.E."/>
        </authorList>
    </citation>
    <scope>NUCLEOTIDE SEQUENCE</scope>
</reference>
<name>A0AB39CDM0_9VIRU</name>
<organism evidence="1">
    <name type="scientific">Pseudomonas phage HRDY3</name>
    <dbReference type="NCBI Taxonomy" id="3236930"/>
    <lineage>
        <taxon>Viruses</taxon>
    </lineage>
</organism>
<dbReference type="EMBL" id="PQ015379">
    <property type="protein sequence ID" value="XDJ14945.1"/>
    <property type="molecule type" value="Genomic_DNA"/>
</dbReference>
<proteinExistence type="predicted"/>
<sequence length="83" mass="9076">MKKKNLDRGQIAVDDIRDHAVEAIKAKLSTLGMSAIQLRDTYGISEIDLHGIITGRGQVPLARILMFAANLGYDLQLVVSEPT</sequence>
<accession>A0AB39CDM0</accession>
<evidence type="ECO:0000313" key="1">
    <source>
        <dbReference type="EMBL" id="XDJ14945.1"/>
    </source>
</evidence>